<dbReference type="Proteomes" id="UP001479436">
    <property type="component" value="Unassembled WGS sequence"/>
</dbReference>
<evidence type="ECO:0000313" key="4">
    <source>
        <dbReference type="Proteomes" id="UP001479436"/>
    </source>
</evidence>
<sequence length="112" mass="11757">MKFSSRAILFFSAVAALGGTSAAPPHYKEKSGDGYCRGIVAKLNLLGANIDSKVCVGNGGNGGGGKNPGNMSCPELVTVVVMEVEMEEAMEEAMEVEMEVAETELVTILWQS</sequence>
<gene>
    <name evidence="3" type="ORF">K7432_018326</name>
</gene>
<keyword evidence="4" id="KW-1185">Reference proteome</keyword>
<comment type="caution">
    <text evidence="3">The sequence shown here is derived from an EMBL/GenBank/DDBJ whole genome shotgun (WGS) entry which is preliminary data.</text>
</comment>
<organism evidence="3 4">
    <name type="scientific">Basidiobolus ranarum</name>
    <dbReference type="NCBI Taxonomy" id="34480"/>
    <lineage>
        <taxon>Eukaryota</taxon>
        <taxon>Fungi</taxon>
        <taxon>Fungi incertae sedis</taxon>
        <taxon>Zoopagomycota</taxon>
        <taxon>Entomophthoromycotina</taxon>
        <taxon>Basidiobolomycetes</taxon>
        <taxon>Basidiobolales</taxon>
        <taxon>Basidiobolaceae</taxon>
        <taxon>Basidiobolus</taxon>
    </lineage>
</organism>
<dbReference type="EMBL" id="JASJQH010005694">
    <property type="protein sequence ID" value="KAK9744005.1"/>
    <property type="molecule type" value="Genomic_DNA"/>
</dbReference>
<feature type="chain" id="PRO_5046972294" evidence="2">
    <location>
        <begin position="23"/>
        <end position="112"/>
    </location>
</feature>
<name>A0ABR2WCB9_9FUNG</name>
<reference evidence="3 4" key="1">
    <citation type="submission" date="2023-04" db="EMBL/GenBank/DDBJ databases">
        <title>Genome of Basidiobolus ranarum AG-B5.</title>
        <authorList>
            <person name="Stajich J.E."/>
            <person name="Carter-House D."/>
            <person name="Gryganskyi A."/>
        </authorList>
    </citation>
    <scope>NUCLEOTIDE SEQUENCE [LARGE SCALE GENOMIC DNA]</scope>
    <source>
        <strain evidence="3 4">AG-B5</strain>
    </source>
</reference>
<evidence type="ECO:0000313" key="3">
    <source>
        <dbReference type="EMBL" id="KAK9744005.1"/>
    </source>
</evidence>
<feature type="signal peptide" evidence="2">
    <location>
        <begin position="1"/>
        <end position="22"/>
    </location>
</feature>
<protein>
    <submittedName>
        <fullName evidence="3">Uncharacterized protein</fullName>
    </submittedName>
</protein>
<proteinExistence type="predicted"/>
<keyword evidence="2" id="KW-0732">Signal</keyword>
<evidence type="ECO:0000256" key="2">
    <source>
        <dbReference type="SAM" id="SignalP"/>
    </source>
</evidence>
<feature type="coiled-coil region" evidence="1">
    <location>
        <begin position="79"/>
        <end position="106"/>
    </location>
</feature>
<keyword evidence="1" id="KW-0175">Coiled coil</keyword>
<accession>A0ABR2WCB9</accession>
<evidence type="ECO:0000256" key="1">
    <source>
        <dbReference type="SAM" id="Coils"/>
    </source>
</evidence>